<keyword evidence="2" id="KW-1185">Reference proteome</keyword>
<name>A0A1G9MY35_9GAMM</name>
<reference evidence="1 2" key="1">
    <citation type="submission" date="2016-10" db="EMBL/GenBank/DDBJ databases">
        <authorList>
            <person name="de Groot N.N."/>
        </authorList>
    </citation>
    <scope>NUCLEOTIDE SEQUENCE [LARGE SCALE GENOMIC DNA]</scope>
    <source>
        <strain evidence="1 2">DSM 14789</strain>
    </source>
</reference>
<dbReference type="STRING" id="119000.SAMN05661010_02547"/>
<dbReference type="AlphaFoldDB" id="A0A1G9MY35"/>
<dbReference type="RefSeq" id="WP_089729134.1">
    <property type="nucleotide sequence ID" value="NZ_FNGI01000007.1"/>
</dbReference>
<evidence type="ECO:0000313" key="1">
    <source>
        <dbReference type="EMBL" id="SDL78525.1"/>
    </source>
</evidence>
<dbReference type="OrthoDB" id="6936380at2"/>
<sequence>MAEQILLEYAHAMQAIAQPKQWGSHQPFGYLWRRAAGGRIPCLFEISIALDVEGYTRKGWRVLVYYRRSPRGFHPDNFGASLFIDNARVLAFDSGRPSRHRNTVGLGEPYYQKRVDHPHWHRPTQEASHGYVEPLDPALTQDQLWRLFLERANIEGAPGFQPPPGEQGELL</sequence>
<dbReference type="Proteomes" id="UP000198654">
    <property type="component" value="Unassembled WGS sequence"/>
</dbReference>
<protein>
    <submittedName>
        <fullName evidence="1">Uncharacterized protein</fullName>
    </submittedName>
</protein>
<organism evidence="1 2">
    <name type="scientific">Modicisalibacter muralis</name>
    <dbReference type="NCBI Taxonomy" id="119000"/>
    <lineage>
        <taxon>Bacteria</taxon>
        <taxon>Pseudomonadati</taxon>
        <taxon>Pseudomonadota</taxon>
        <taxon>Gammaproteobacteria</taxon>
        <taxon>Oceanospirillales</taxon>
        <taxon>Halomonadaceae</taxon>
        <taxon>Modicisalibacter</taxon>
    </lineage>
</organism>
<gene>
    <name evidence="1" type="ORF">SAMN05661010_02547</name>
</gene>
<accession>A0A1G9MY35</accession>
<evidence type="ECO:0000313" key="2">
    <source>
        <dbReference type="Proteomes" id="UP000198654"/>
    </source>
</evidence>
<dbReference type="EMBL" id="FNGI01000007">
    <property type="protein sequence ID" value="SDL78525.1"/>
    <property type="molecule type" value="Genomic_DNA"/>
</dbReference>
<proteinExistence type="predicted"/>